<keyword evidence="2" id="KW-1185">Reference proteome</keyword>
<name>A0A9X3SRP4_9ACTN</name>
<dbReference type="Proteomes" id="UP001146067">
    <property type="component" value="Unassembled WGS sequence"/>
</dbReference>
<dbReference type="AlphaFoldDB" id="A0A9X3SRP4"/>
<sequence length="159" mass="16736">MRIGITGHMNLSPETVNLVRAAIREALEEFQDGDLVGFSCLAAGADSIFAQAVLGAGGKLTVVVSSADYRDKKVDPEDRPAYDRLITQAAEVNAMPFETGGREAYAAANEHILASIDHLFAVWDGQLPAAKGGTADAVSQAQSRGIPVTVIWPNGSARV</sequence>
<reference evidence="1" key="1">
    <citation type="submission" date="2022-12" db="EMBL/GenBank/DDBJ databases">
        <title>Gycomyces niveus sp.nov.,a novel actinomycete isolated from soil in Shouguan.</title>
        <authorList>
            <person name="Yang X."/>
        </authorList>
    </citation>
    <scope>NUCLEOTIDE SEQUENCE</scope>
    <source>
        <strain evidence="1">NEAU-A15</strain>
    </source>
</reference>
<evidence type="ECO:0000313" key="2">
    <source>
        <dbReference type="Proteomes" id="UP001146067"/>
    </source>
</evidence>
<dbReference type="PANTHER" id="PTHR38440:SF1">
    <property type="entry name" value="UPF0398 PROTEIN SPR0331"/>
    <property type="match status" value="1"/>
</dbReference>
<evidence type="ECO:0000313" key="1">
    <source>
        <dbReference type="EMBL" id="MDA1361631.1"/>
    </source>
</evidence>
<dbReference type="EMBL" id="JAPZVP010000015">
    <property type="protein sequence ID" value="MDA1361631.1"/>
    <property type="molecule type" value="Genomic_DNA"/>
</dbReference>
<dbReference type="RefSeq" id="WP_270111653.1">
    <property type="nucleotide sequence ID" value="NZ_JAPZVP010000015.1"/>
</dbReference>
<dbReference type="SUPFAM" id="SSF102405">
    <property type="entry name" value="MCP/YpsA-like"/>
    <property type="match status" value="1"/>
</dbReference>
<comment type="caution">
    <text evidence="1">The sequence shown here is derived from an EMBL/GenBank/DDBJ whole genome shotgun (WGS) entry which is preliminary data.</text>
</comment>
<protein>
    <submittedName>
        <fullName evidence="1">Uncharacterized protein</fullName>
    </submittedName>
</protein>
<dbReference type="PANTHER" id="PTHR38440">
    <property type="entry name" value="UPF0398 PROTEIN YPSA"/>
    <property type="match status" value="1"/>
</dbReference>
<dbReference type="InterPro" id="IPR010697">
    <property type="entry name" value="YspA"/>
</dbReference>
<proteinExistence type="predicted"/>
<dbReference type="Gene3D" id="3.40.50.450">
    <property type="match status" value="1"/>
</dbReference>
<accession>A0A9X3SRP4</accession>
<gene>
    <name evidence="1" type="ORF">O1R50_18530</name>
</gene>
<organism evidence="1 2">
    <name type="scientific">Glycomyces luteolus</name>
    <dbReference type="NCBI Taxonomy" id="2670330"/>
    <lineage>
        <taxon>Bacteria</taxon>
        <taxon>Bacillati</taxon>
        <taxon>Actinomycetota</taxon>
        <taxon>Actinomycetes</taxon>
        <taxon>Glycomycetales</taxon>
        <taxon>Glycomycetaceae</taxon>
        <taxon>Glycomyces</taxon>
    </lineage>
</organism>